<dbReference type="GO" id="GO:0016020">
    <property type="term" value="C:membrane"/>
    <property type="evidence" value="ECO:0007669"/>
    <property type="project" value="UniProtKB-SubCell"/>
</dbReference>
<dbReference type="InterPro" id="IPR007430">
    <property type="entry name" value="VirB8"/>
</dbReference>
<evidence type="ECO:0000256" key="1">
    <source>
        <dbReference type="ARBA" id="ARBA00004167"/>
    </source>
</evidence>
<dbReference type="PIRSF" id="PIRSF003299">
    <property type="entry name" value="VirB8_PtlE"/>
    <property type="match status" value="1"/>
</dbReference>
<dbReference type="Gene3D" id="3.10.450.230">
    <property type="entry name" value="VirB8 protein"/>
    <property type="match status" value="1"/>
</dbReference>
<dbReference type="CDD" id="cd16424">
    <property type="entry name" value="VirB8"/>
    <property type="match status" value="1"/>
</dbReference>
<reference evidence="5 6" key="1">
    <citation type="journal article" date="2018" name="Microbes Environ.">
        <title>Comparative Genomic Insights into Endofungal Lifestyles of Two Bacterial Endosymbionts, Mycoavidus cysteinexigens and Burkholderia rhizoxinica.</title>
        <authorList>
            <person name="Sharmin D."/>
            <person name="Guo Y."/>
            <person name="Nishizawa T."/>
            <person name="Ohshima S."/>
            <person name="Sato Y."/>
            <person name="Takashima Y."/>
            <person name="Narisawa K."/>
            <person name="Ohta H."/>
        </authorList>
    </citation>
    <scope>NUCLEOTIDE SEQUENCE [LARGE SCALE GENOMIC DNA]</scope>
    <source>
        <strain evidence="5 6">B1-EB</strain>
    </source>
</reference>
<dbReference type="Proteomes" id="UP000282597">
    <property type="component" value="Chromosome"/>
</dbReference>
<dbReference type="InterPro" id="IPR026264">
    <property type="entry name" value="VirB8/PtlE"/>
</dbReference>
<sequence length="230" mass="25851">MDYRPIESKKIAHYLAESRGLERDYIGEILNSRKSAWIIASVFGVLALLGLSAGVIGIQREVPPPVVLRVDNATGAVDGVQTMAEKEATYGEITDQYWLNQYVLNRESYDYNTIQKSYEATGLMSTPEVAHQYQALYRGSNARDQVLGKYARIAVTVRSIVPDVEMGIGSVRFTTQQINSNGTKKAPRNWIATVRYHYLRKAAMKPEARRINLLGFQVSSYRIDPETLAE</sequence>
<dbReference type="AlphaFoldDB" id="A0A2Z6EXS9"/>
<dbReference type="SUPFAM" id="SSF54427">
    <property type="entry name" value="NTF2-like"/>
    <property type="match status" value="1"/>
</dbReference>
<dbReference type="InterPro" id="IPR032710">
    <property type="entry name" value="NTF2-like_dom_sf"/>
</dbReference>
<dbReference type="EMBL" id="AP018150">
    <property type="protein sequence ID" value="BBE10246.1"/>
    <property type="molecule type" value="Genomic_DNA"/>
</dbReference>
<organism evidence="5 6">
    <name type="scientific">Mycoavidus cysteinexigens</name>
    <dbReference type="NCBI Taxonomy" id="1553431"/>
    <lineage>
        <taxon>Bacteria</taxon>
        <taxon>Pseudomonadati</taxon>
        <taxon>Pseudomonadota</taxon>
        <taxon>Betaproteobacteria</taxon>
        <taxon>Burkholderiales</taxon>
        <taxon>Burkholderiaceae</taxon>
        <taxon>Mycoavidus</taxon>
    </lineage>
</organism>
<evidence type="ECO:0000313" key="5">
    <source>
        <dbReference type="EMBL" id="BBE10246.1"/>
    </source>
</evidence>
<dbReference type="GO" id="GO:0030255">
    <property type="term" value="P:protein secretion by the type IV secretion system"/>
    <property type="evidence" value="ECO:0007669"/>
    <property type="project" value="InterPro"/>
</dbReference>
<evidence type="ECO:0000256" key="2">
    <source>
        <dbReference type="ARBA" id="ARBA00022692"/>
    </source>
</evidence>
<keyword evidence="4" id="KW-0472">Membrane</keyword>
<gene>
    <name evidence="5" type="ORF">MCB1EB_2085</name>
</gene>
<name>A0A2Z6EXS9_9BURK</name>
<dbReference type="RefSeq" id="WP_045364399.1">
    <property type="nucleotide sequence ID" value="NZ_AP018150.1"/>
</dbReference>
<keyword evidence="6" id="KW-1185">Reference proteome</keyword>
<evidence type="ECO:0000256" key="3">
    <source>
        <dbReference type="ARBA" id="ARBA00022989"/>
    </source>
</evidence>
<keyword evidence="2" id="KW-0812">Transmembrane</keyword>
<dbReference type="Pfam" id="PF04335">
    <property type="entry name" value="VirB8"/>
    <property type="match status" value="1"/>
</dbReference>
<proteinExistence type="predicted"/>
<evidence type="ECO:0000256" key="4">
    <source>
        <dbReference type="ARBA" id="ARBA00023136"/>
    </source>
</evidence>
<protein>
    <submittedName>
        <fullName evidence="5">TrwG protein</fullName>
    </submittedName>
</protein>
<accession>A0A2Z6EXS9</accession>
<comment type="subcellular location">
    <subcellularLocation>
        <location evidence="1">Membrane</location>
        <topology evidence="1">Single-pass membrane protein</topology>
    </subcellularLocation>
</comment>
<keyword evidence="3" id="KW-1133">Transmembrane helix</keyword>
<dbReference type="KEGG" id="mcys:MCB1EB_2085"/>
<evidence type="ECO:0000313" key="6">
    <source>
        <dbReference type="Proteomes" id="UP000282597"/>
    </source>
</evidence>